<evidence type="ECO:0000313" key="2">
    <source>
        <dbReference type="Proteomes" id="UP000006591"/>
    </source>
</evidence>
<name>A0A0E0GWT8_ORYNI</name>
<dbReference type="EnsemblPlants" id="ONIVA03G43860.1">
    <property type="protein sequence ID" value="ONIVA03G43860.1"/>
    <property type="gene ID" value="ONIVA03G43860"/>
</dbReference>
<keyword evidence="2" id="KW-1185">Reference proteome</keyword>
<protein>
    <submittedName>
        <fullName evidence="1">Uncharacterized protein</fullName>
    </submittedName>
</protein>
<sequence>MGNHQTVTTTSIKVEGRSLEQKLEANANLEKKDRKCVGREVCRVRNGCGQKEQNERRMGIGAGGLRWREDVLTHQDG</sequence>
<dbReference type="HOGENOM" id="CLU_2642299_0_0_1"/>
<evidence type="ECO:0000313" key="1">
    <source>
        <dbReference type="EnsemblPlants" id="ONIVA03G43860.1"/>
    </source>
</evidence>
<reference evidence="1" key="1">
    <citation type="submission" date="2015-04" db="UniProtKB">
        <authorList>
            <consortium name="EnsemblPlants"/>
        </authorList>
    </citation>
    <scope>IDENTIFICATION</scope>
    <source>
        <strain evidence="1">SL10</strain>
    </source>
</reference>
<reference evidence="1" key="2">
    <citation type="submission" date="2018-04" db="EMBL/GenBank/DDBJ databases">
        <title>OnivRS2 (Oryza nivara Reference Sequence Version 2).</title>
        <authorList>
            <person name="Zhang J."/>
            <person name="Kudrna D."/>
            <person name="Lee S."/>
            <person name="Talag J."/>
            <person name="Rajasekar S."/>
            <person name="Welchert J."/>
            <person name="Hsing Y.-I."/>
            <person name="Wing R.A."/>
        </authorList>
    </citation>
    <scope>NUCLEOTIDE SEQUENCE [LARGE SCALE GENOMIC DNA]</scope>
    <source>
        <strain evidence="1">SL10</strain>
    </source>
</reference>
<dbReference type="AlphaFoldDB" id="A0A0E0GWT8"/>
<proteinExistence type="predicted"/>
<organism evidence="1">
    <name type="scientific">Oryza nivara</name>
    <name type="common">Indian wild rice</name>
    <name type="synonym">Oryza sativa f. spontanea</name>
    <dbReference type="NCBI Taxonomy" id="4536"/>
    <lineage>
        <taxon>Eukaryota</taxon>
        <taxon>Viridiplantae</taxon>
        <taxon>Streptophyta</taxon>
        <taxon>Embryophyta</taxon>
        <taxon>Tracheophyta</taxon>
        <taxon>Spermatophyta</taxon>
        <taxon>Magnoliopsida</taxon>
        <taxon>Liliopsida</taxon>
        <taxon>Poales</taxon>
        <taxon>Poaceae</taxon>
        <taxon>BOP clade</taxon>
        <taxon>Oryzoideae</taxon>
        <taxon>Oryzeae</taxon>
        <taxon>Oryzinae</taxon>
        <taxon>Oryza</taxon>
    </lineage>
</organism>
<dbReference type="Proteomes" id="UP000006591">
    <property type="component" value="Chromosome 3"/>
</dbReference>
<accession>A0A0E0GWT8</accession>
<dbReference type="Gramene" id="ONIVA03G43860.1">
    <property type="protein sequence ID" value="ONIVA03G43860.1"/>
    <property type="gene ID" value="ONIVA03G43860"/>
</dbReference>